<feature type="transmembrane region" description="Helical" evidence="6">
    <location>
        <begin position="275"/>
        <end position="294"/>
    </location>
</feature>
<sequence>MFDPTTLNPTLTYSTGKGLGFGNETLLQNHELCTKETCDLSMARYSYLPSLLGNATYLAIFAILIFPQILMGMRYGIWKYMLAMISGLVLEAIGYSGRILLYYDPFDNDAFLLNFIALTIGPAFFATAIYLCLGRVVLAYGEDVSRFRPRTYTIFFCLCDFGPLIMESAGVTIVSTSHTEKQTRIGKNIEMAGLISQVIALVLFATAATDFAIRARKAKSTWDERYQSVVKTPIFKAFLTSLGIATLTIFTRSIYRIIELSGGFTGSLFTGYEPIFMVFETFMIIIACTCLTVWHPALAFGDVWHQLNFDDGTEGPPKKMDEESGDEESQIGEKSVRVSIEEIGDAESQLGEKNVRVSMEKHGMRIQPS</sequence>
<dbReference type="eggNOG" id="ENOG502QU4U">
    <property type="taxonomic scope" value="Eukaryota"/>
</dbReference>
<evidence type="ECO:0000256" key="1">
    <source>
        <dbReference type="ARBA" id="ARBA00004141"/>
    </source>
</evidence>
<feature type="region of interest" description="Disordered" evidence="5">
    <location>
        <begin position="313"/>
        <end position="336"/>
    </location>
</feature>
<feature type="transmembrane region" description="Helical" evidence="6">
    <location>
        <begin position="234"/>
        <end position="255"/>
    </location>
</feature>
<evidence type="ECO:0000256" key="6">
    <source>
        <dbReference type="SAM" id="Phobius"/>
    </source>
</evidence>
<dbReference type="PANTHER" id="PTHR31465">
    <property type="entry name" value="PROTEIN RTA1-RELATED"/>
    <property type="match status" value="1"/>
</dbReference>
<feature type="transmembrane region" description="Helical" evidence="6">
    <location>
        <begin position="51"/>
        <end position="70"/>
    </location>
</feature>
<dbReference type="HOGENOM" id="CLU_033465_6_1_1"/>
<feature type="transmembrane region" description="Helical" evidence="6">
    <location>
        <begin position="152"/>
        <end position="174"/>
    </location>
</feature>
<dbReference type="PANTHER" id="PTHR31465:SF9">
    <property type="entry name" value="SPHINGOID LONG-CHAIN BASE TRANSPORTER RSB1"/>
    <property type="match status" value="1"/>
</dbReference>
<accession>K1WVU9</accession>
<evidence type="ECO:0008006" key="9">
    <source>
        <dbReference type="Google" id="ProtNLM"/>
    </source>
</evidence>
<dbReference type="GeneID" id="18764977"/>
<evidence type="ECO:0000313" key="7">
    <source>
        <dbReference type="EMBL" id="EKD12813.1"/>
    </source>
</evidence>
<keyword evidence="3 6" id="KW-1133">Transmembrane helix</keyword>
<evidence type="ECO:0000256" key="3">
    <source>
        <dbReference type="ARBA" id="ARBA00022989"/>
    </source>
</evidence>
<dbReference type="OMA" id="MASFEYI"/>
<dbReference type="GO" id="GO:0005886">
    <property type="term" value="C:plasma membrane"/>
    <property type="evidence" value="ECO:0007669"/>
    <property type="project" value="TreeGrafter"/>
</dbReference>
<organism evidence="7 8">
    <name type="scientific">Marssonina brunnea f. sp. multigermtubi (strain MB_m1)</name>
    <name type="common">Marssonina leaf spot fungus</name>
    <dbReference type="NCBI Taxonomy" id="1072389"/>
    <lineage>
        <taxon>Eukaryota</taxon>
        <taxon>Fungi</taxon>
        <taxon>Dikarya</taxon>
        <taxon>Ascomycota</taxon>
        <taxon>Pezizomycotina</taxon>
        <taxon>Leotiomycetes</taxon>
        <taxon>Helotiales</taxon>
        <taxon>Drepanopezizaceae</taxon>
        <taxon>Drepanopeziza</taxon>
    </lineage>
</organism>
<dbReference type="InParanoid" id="K1WVU9"/>
<dbReference type="OrthoDB" id="4521223at2759"/>
<evidence type="ECO:0000313" key="8">
    <source>
        <dbReference type="Proteomes" id="UP000006753"/>
    </source>
</evidence>
<reference evidence="7 8" key="1">
    <citation type="journal article" date="2012" name="BMC Genomics">
        <title>Sequencing the genome of Marssonina brunnea reveals fungus-poplar co-evolution.</title>
        <authorList>
            <person name="Zhu S."/>
            <person name="Cao Y.-Z."/>
            <person name="Jiang C."/>
            <person name="Tan B.-Y."/>
            <person name="Wang Z."/>
            <person name="Feng S."/>
            <person name="Zhang L."/>
            <person name="Su X.-H."/>
            <person name="Brejova B."/>
            <person name="Vinar T."/>
            <person name="Xu M."/>
            <person name="Wang M.-X."/>
            <person name="Zhang S.-G."/>
            <person name="Huang M.-R."/>
            <person name="Wu R."/>
            <person name="Zhou Y."/>
        </authorList>
    </citation>
    <scope>NUCLEOTIDE SEQUENCE [LARGE SCALE GENOMIC DNA]</scope>
    <source>
        <strain evidence="7 8">MB_m1</strain>
    </source>
</reference>
<evidence type="ECO:0000256" key="2">
    <source>
        <dbReference type="ARBA" id="ARBA00022692"/>
    </source>
</evidence>
<dbReference type="KEGG" id="mbe:MBM_09042"/>
<keyword evidence="4 6" id="KW-0472">Membrane</keyword>
<protein>
    <recommendedName>
        <fullName evidence="9">RTA1 domain protein</fullName>
    </recommendedName>
</protein>
<gene>
    <name evidence="7" type="ORF">MBM_09042</name>
</gene>
<dbReference type="Proteomes" id="UP000006753">
    <property type="component" value="Unassembled WGS sequence"/>
</dbReference>
<name>K1WVU9_MARBU</name>
<evidence type="ECO:0000256" key="4">
    <source>
        <dbReference type="ARBA" id="ARBA00023136"/>
    </source>
</evidence>
<evidence type="ECO:0000256" key="5">
    <source>
        <dbReference type="SAM" id="MobiDB-lite"/>
    </source>
</evidence>
<comment type="subcellular location">
    <subcellularLocation>
        <location evidence="1">Membrane</location>
        <topology evidence="1">Multi-pass membrane protein</topology>
    </subcellularLocation>
</comment>
<feature type="transmembrane region" description="Helical" evidence="6">
    <location>
        <begin position="82"/>
        <end position="103"/>
    </location>
</feature>
<feature type="transmembrane region" description="Helical" evidence="6">
    <location>
        <begin position="194"/>
        <end position="213"/>
    </location>
</feature>
<dbReference type="GO" id="GO:0000324">
    <property type="term" value="C:fungal-type vacuole"/>
    <property type="evidence" value="ECO:0007669"/>
    <property type="project" value="TreeGrafter"/>
</dbReference>
<dbReference type="AlphaFoldDB" id="K1WVU9"/>
<keyword evidence="8" id="KW-1185">Reference proteome</keyword>
<keyword evidence="2 6" id="KW-0812">Transmembrane</keyword>
<feature type="transmembrane region" description="Helical" evidence="6">
    <location>
        <begin position="115"/>
        <end position="140"/>
    </location>
</feature>
<proteinExistence type="predicted"/>
<dbReference type="RefSeq" id="XP_007296931.1">
    <property type="nucleotide sequence ID" value="XM_007296869.1"/>
</dbReference>
<dbReference type="Pfam" id="PF04479">
    <property type="entry name" value="RTA1"/>
    <property type="match status" value="1"/>
</dbReference>
<dbReference type="EMBL" id="JH921454">
    <property type="protein sequence ID" value="EKD12813.1"/>
    <property type="molecule type" value="Genomic_DNA"/>
</dbReference>
<dbReference type="InterPro" id="IPR007568">
    <property type="entry name" value="RTA1"/>
</dbReference>